<organism evidence="1 2">
    <name type="scientific">Brumimicrobium glaciale</name>
    <dbReference type="NCBI Taxonomy" id="200475"/>
    <lineage>
        <taxon>Bacteria</taxon>
        <taxon>Pseudomonadati</taxon>
        <taxon>Bacteroidota</taxon>
        <taxon>Flavobacteriia</taxon>
        <taxon>Flavobacteriales</taxon>
        <taxon>Crocinitomicaceae</taxon>
        <taxon>Brumimicrobium</taxon>
    </lineage>
</organism>
<accession>A0A4Q4KP70</accession>
<dbReference type="OrthoDB" id="637707at2"/>
<sequence length="297" mass="33458">MILKTIKLGKHKLFKPHCLKLYLQLLITLTLNKMKNIFYISILFLLATTSCQKVIDLKVDDAEPKMVIEAKYDVIKQEVFVKLSKTISVFSADNYPQINSATVEITDANGVTTLLSNQGDGTYLLENYVPIFGSQYKIRINVAGDIYEASDDLVNVVPLDSLNAEFQEESPFSEEGYVIFMNATDPVGPNFYRAIRKVNGEYKREIRDQFLFDDSFSEGNTQSVPIFTELYQVDDTVSIELISYSKKSYTYFQELQDIASGSGASAAPANPTSNWSKEALGHFTVFGYDTKTIIIKE</sequence>
<keyword evidence="2" id="KW-1185">Reference proteome</keyword>
<gene>
    <name evidence="1" type="ORF">ERX46_04435</name>
</gene>
<reference evidence="1 2" key="1">
    <citation type="submission" date="2019-02" db="EMBL/GenBank/DDBJ databases">
        <title>Genome sequence of the sea-ice species Brumimicrobium glaciale.</title>
        <authorList>
            <person name="Bowman J.P."/>
        </authorList>
    </citation>
    <scope>NUCLEOTIDE SEQUENCE [LARGE SCALE GENOMIC DNA]</scope>
    <source>
        <strain evidence="1 2">IC156</strain>
    </source>
</reference>
<evidence type="ECO:0000313" key="1">
    <source>
        <dbReference type="EMBL" id="RYM34627.1"/>
    </source>
</evidence>
<dbReference type="AlphaFoldDB" id="A0A4Q4KP70"/>
<dbReference type="Proteomes" id="UP000293952">
    <property type="component" value="Unassembled WGS sequence"/>
</dbReference>
<protein>
    <submittedName>
        <fullName evidence="1">DUF4249 domain-containing protein</fullName>
    </submittedName>
</protein>
<evidence type="ECO:0000313" key="2">
    <source>
        <dbReference type="Proteomes" id="UP000293952"/>
    </source>
</evidence>
<comment type="caution">
    <text evidence="1">The sequence shown here is derived from an EMBL/GenBank/DDBJ whole genome shotgun (WGS) entry which is preliminary data.</text>
</comment>
<dbReference type="Pfam" id="PF14054">
    <property type="entry name" value="DUF4249"/>
    <property type="match status" value="1"/>
</dbReference>
<proteinExistence type="predicted"/>
<dbReference type="EMBL" id="SETE01000002">
    <property type="protein sequence ID" value="RYM34627.1"/>
    <property type="molecule type" value="Genomic_DNA"/>
</dbReference>
<name>A0A4Q4KP70_9FLAO</name>
<dbReference type="InterPro" id="IPR025345">
    <property type="entry name" value="DUF4249"/>
</dbReference>